<evidence type="ECO:0000259" key="4">
    <source>
        <dbReference type="Pfam" id="PF07687"/>
    </source>
</evidence>
<keyword evidence="2" id="KW-0378">Hydrolase</keyword>
<dbReference type="Pfam" id="PF07687">
    <property type="entry name" value="M20_dimer"/>
    <property type="match status" value="1"/>
</dbReference>
<keyword evidence="6" id="KW-1185">Reference proteome</keyword>
<comment type="caution">
    <text evidence="5">The sequence shown here is derived from an EMBL/GenBank/DDBJ whole genome shotgun (WGS) entry which is preliminary data.</text>
</comment>
<sequence length="392" mass="40939">MSLHRVESLARTALPEITGDLRTLVELETPSRDKELLNKGLAAVERWTHRRLGPPDLLRRHDGGPHGDMLELLYSGSPHPAAAGPGAATVLVLCHYDTVWPAGTLAEWPFRVTDDGSASGPGVFDMKCGLVQAVWALRLLRELDLPRPAVRLFLNGDEEIGSPASRPHIERLSEDAAATLVCEAAAGQEGALKTSRKGVGLFEVTVVGVEAHAGLDPYAGASAVHALAELVTRVAALGDRERGTTVNVGTVSGGTGSNVVAGRAHCRIDVRIAAPAEAARIDAALAALRPADPRVRITVTGGWNRPPMVPGPASRLLFERARSIASDLGRPVSETSVGGASDGNFVAALGRPVLDGLGAVGGGAHARHEHVLLDHIPSRTALLAGLLTAHAQ</sequence>
<dbReference type="Gene3D" id="3.30.70.360">
    <property type="match status" value="1"/>
</dbReference>
<dbReference type="AlphaFoldDB" id="A0A117PIT3"/>
<accession>A0A117PIT3</accession>
<dbReference type="InterPro" id="IPR036264">
    <property type="entry name" value="Bact_exopeptidase_dim_dom"/>
</dbReference>
<dbReference type="GO" id="GO:0046872">
    <property type="term" value="F:metal ion binding"/>
    <property type="evidence" value="ECO:0007669"/>
    <property type="project" value="UniProtKB-KW"/>
</dbReference>
<keyword evidence="1" id="KW-0479">Metal-binding</keyword>
<dbReference type="PANTHER" id="PTHR43808">
    <property type="entry name" value="ACETYLORNITHINE DEACETYLASE"/>
    <property type="match status" value="1"/>
</dbReference>
<dbReference type="Gene3D" id="3.40.630.10">
    <property type="entry name" value="Zn peptidases"/>
    <property type="match status" value="1"/>
</dbReference>
<dbReference type="InterPro" id="IPR011650">
    <property type="entry name" value="Peptidase_M20_dimer"/>
</dbReference>
<dbReference type="Pfam" id="PF01546">
    <property type="entry name" value="Peptidase_M20"/>
    <property type="match status" value="1"/>
</dbReference>
<dbReference type="OrthoDB" id="9783294at2"/>
<dbReference type="PIRSF" id="PIRSF037238">
    <property type="entry name" value="Carboxypeptidase_G2"/>
    <property type="match status" value="1"/>
</dbReference>
<gene>
    <name evidence="5" type="ORF">AQI70_04850</name>
</gene>
<dbReference type="STRING" id="146536.AQI70_04850"/>
<dbReference type="GO" id="GO:0016787">
    <property type="term" value="F:hydrolase activity"/>
    <property type="evidence" value="ECO:0007669"/>
    <property type="project" value="UniProtKB-KW"/>
</dbReference>
<proteinExistence type="predicted"/>
<feature type="active site" evidence="3">
    <location>
        <position position="97"/>
    </location>
</feature>
<reference evidence="5 6" key="1">
    <citation type="submission" date="2015-10" db="EMBL/GenBank/DDBJ databases">
        <title>Draft genome sequence of Streptomyces curacoi DSM 40107, type strain for the species Streptomyces curacoi.</title>
        <authorList>
            <person name="Ruckert C."/>
            <person name="Winkler A."/>
            <person name="Kalinowski J."/>
            <person name="Kampfer P."/>
            <person name="Glaeser S."/>
        </authorList>
    </citation>
    <scope>NUCLEOTIDE SEQUENCE [LARGE SCALE GENOMIC DNA]</scope>
    <source>
        <strain evidence="5 6">DSM 40107</strain>
    </source>
</reference>
<name>A0A117PIT3_9ACTN</name>
<protein>
    <submittedName>
        <fullName evidence="5">Peptidase M20</fullName>
    </submittedName>
</protein>
<dbReference type="InterPro" id="IPR017150">
    <property type="entry name" value="Pept_M20_glutamate_carboxypep"/>
</dbReference>
<dbReference type="InterPro" id="IPR050072">
    <property type="entry name" value="Peptidase_M20A"/>
</dbReference>
<evidence type="ECO:0000256" key="2">
    <source>
        <dbReference type="ARBA" id="ARBA00022801"/>
    </source>
</evidence>
<dbReference type="SUPFAM" id="SSF53187">
    <property type="entry name" value="Zn-dependent exopeptidases"/>
    <property type="match status" value="1"/>
</dbReference>
<dbReference type="RefSeq" id="WP_062144543.1">
    <property type="nucleotide sequence ID" value="NZ_KQ947984.1"/>
</dbReference>
<evidence type="ECO:0000313" key="5">
    <source>
        <dbReference type="EMBL" id="KUM80399.1"/>
    </source>
</evidence>
<dbReference type="CDD" id="cd03885">
    <property type="entry name" value="M20_CPDG2"/>
    <property type="match status" value="1"/>
</dbReference>
<organism evidence="5 6">
    <name type="scientific">Streptomyces curacoi</name>
    <dbReference type="NCBI Taxonomy" id="146536"/>
    <lineage>
        <taxon>Bacteria</taxon>
        <taxon>Bacillati</taxon>
        <taxon>Actinomycetota</taxon>
        <taxon>Actinomycetes</taxon>
        <taxon>Kitasatosporales</taxon>
        <taxon>Streptomycetaceae</taxon>
        <taxon>Streptomyces</taxon>
    </lineage>
</organism>
<evidence type="ECO:0000256" key="1">
    <source>
        <dbReference type="ARBA" id="ARBA00022723"/>
    </source>
</evidence>
<dbReference type="PANTHER" id="PTHR43808:SF9">
    <property type="entry name" value="BLL0789 PROTEIN"/>
    <property type="match status" value="1"/>
</dbReference>
<dbReference type="InterPro" id="IPR002933">
    <property type="entry name" value="Peptidase_M20"/>
</dbReference>
<evidence type="ECO:0000313" key="6">
    <source>
        <dbReference type="Proteomes" id="UP000054024"/>
    </source>
</evidence>
<dbReference type="SUPFAM" id="SSF55031">
    <property type="entry name" value="Bacterial exopeptidase dimerisation domain"/>
    <property type="match status" value="1"/>
</dbReference>
<dbReference type="Proteomes" id="UP000054024">
    <property type="component" value="Unassembled WGS sequence"/>
</dbReference>
<feature type="domain" description="Peptidase M20 dimerisation" evidence="4">
    <location>
        <begin position="195"/>
        <end position="287"/>
    </location>
</feature>
<dbReference type="EMBL" id="LMWJ01000003">
    <property type="protein sequence ID" value="KUM80399.1"/>
    <property type="molecule type" value="Genomic_DNA"/>
</dbReference>
<feature type="active site" description="Proton acceptor" evidence="3">
    <location>
        <position position="158"/>
    </location>
</feature>
<evidence type="ECO:0000256" key="3">
    <source>
        <dbReference type="PIRSR" id="PIRSR037238-1"/>
    </source>
</evidence>